<dbReference type="Proteomes" id="UP000193487">
    <property type="component" value="Unassembled WGS sequence"/>
</dbReference>
<comment type="caution">
    <text evidence="1">The sequence shown here is derived from an EMBL/GenBank/DDBJ whole genome shotgun (WGS) entry which is preliminary data.</text>
</comment>
<protein>
    <submittedName>
        <fullName evidence="1">Uncharacterized protein</fullName>
    </submittedName>
</protein>
<name>A0A1X1Y1A3_9MYCO</name>
<gene>
    <name evidence="1" type="ORF">AWC14_02360</name>
</gene>
<evidence type="ECO:0000313" key="2">
    <source>
        <dbReference type="Proteomes" id="UP000193487"/>
    </source>
</evidence>
<reference evidence="1 2" key="1">
    <citation type="submission" date="2016-01" db="EMBL/GenBank/DDBJ databases">
        <title>The new phylogeny of the genus Mycobacterium.</title>
        <authorList>
            <person name="Tarcisio F."/>
            <person name="Conor M."/>
            <person name="Antonella G."/>
            <person name="Elisabetta G."/>
            <person name="Giulia F.S."/>
            <person name="Sara T."/>
            <person name="Anna F."/>
            <person name="Clotilde B."/>
            <person name="Roberto B."/>
            <person name="Veronica D.S."/>
            <person name="Fabio R."/>
            <person name="Monica P."/>
            <person name="Olivier J."/>
            <person name="Enrico T."/>
            <person name="Nicola S."/>
        </authorList>
    </citation>
    <scope>NUCLEOTIDE SEQUENCE [LARGE SCALE GENOMIC DNA]</scope>
    <source>
        <strain evidence="1 2">DSM 45166</strain>
    </source>
</reference>
<dbReference type="AlphaFoldDB" id="A0A1X1Y1A3"/>
<dbReference type="RefSeq" id="WP_084031156.1">
    <property type="nucleotide sequence ID" value="NZ_LQPE01000097.1"/>
</dbReference>
<keyword evidence="2" id="KW-1185">Reference proteome</keyword>
<accession>A0A1X1Y1A3</accession>
<sequence length="73" mass="8116">MKLVTIVVEETAVYVKRGIEVPDDVDFSDAHTMWELWAEHGGTDRDDLDGVIDAEISVDIERGNGIRRGDETG</sequence>
<organism evidence="1 2">
    <name type="scientific">Mycobacterium kyorinense</name>
    <dbReference type="NCBI Taxonomy" id="487514"/>
    <lineage>
        <taxon>Bacteria</taxon>
        <taxon>Bacillati</taxon>
        <taxon>Actinomycetota</taxon>
        <taxon>Actinomycetes</taxon>
        <taxon>Mycobacteriales</taxon>
        <taxon>Mycobacteriaceae</taxon>
        <taxon>Mycobacterium</taxon>
    </lineage>
</organism>
<proteinExistence type="predicted"/>
<dbReference type="EMBL" id="LQPE01000097">
    <property type="protein sequence ID" value="ORW04859.1"/>
    <property type="molecule type" value="Genomic_DNA"/>
</dbReference>
<evidence type="ECO:0000313" key="1">
    <source>
        <dbReference type="EMBL" id="ORW04859.1"/>
    </source>
</evidence>